<feature type="region of interest" description="Disordered" evidence="1">
    <location>
        <begin position="59"/>
        <end position="80"/>
    </location>
</feature>
<protein>
    <submittedName>
        <fullName evidence="2">Uncharacterized protein</fullName>
    </submittedName>
</protein>
<evidence type="ECO:0000313" key="2">
    <source>
        <dbReference type="EMBL" id="KAG7405303.1"/>
    </source>
</evidence>
<organism evidence="2 3">
    <name type="scientific">Fusarium oxysporum f. sp. rapae</name>
    <dbReference type="NCBI Taxonomy" id="485398"/>
    <lineage>
        <taxon>Eukaryota</taxon>
        <taxon>Fungi</taxon>
        <taxon>Dikarya</taxon>
        <taxon>Ascomycota</taxon>
        <taxon>Pezizomycotina</taxon>
        <taxon>Sordariomycetes</taxon>
        <taxon>Hypocreomycetidae</taxon>
        <taxon>Hypocreales</taxon>
        <taxon>Nectriaceae</taxon>
        <taxon>Fusarium</taxon>
        <taxon>Fusarium oxysporum species complex</taxon>
    </lineage>
</organism>
<dbReference type="EMBL" id="JAELUQ010000012">
    <property type="protein sequence ID" value="KAG7405303.1"/>
    <property type="molecule type" value="Genomic_DNA"/>
</dbReference>
<dbReference type="AlphaFoldDB" id="A0A8J5TPU7"/>
<evidence type="ECO:0000256" key="1">
    <source>
        <dbReference type="SAM" id="MobiDB-lite"/>
    </source>
</evidence>
<dbReference type="Proteomes" id="UP000694050">
    <property type="component" value="Unassembled WGS sequence"/>
</dbReference>
<name>A0A8J5TPU7_FUSOX</name>
<accession>A0A8J5TPU7</accession>
<feature type="compositionally biased region" description="Acidic residues" evidence="1">
    <location>
        <begin position="59"/>
        <end position="68"/>
    </location>
</feature>
<gene>
    <name evidence="2" type="ORF">Forpe1208_v015044</name>
</gene>
<sequence>MCINVVPYGKCTTPKCPTRVKWQYQAEFKQCQLSKDGESCETTEQPKNVPFICSTCQQPEDEDAEGEYEYGPAPLPNPSK</sequence>
<proteinExistence type="predicted"/>
<comment type="caution">
    <text evidence="2">The sequence shown here is derived from an EMBL/GenBank/DDBJ whole genome shotgun (WGS) entry which is preliminary data.</text>
</comment>
<reference evidence="2" key="1">
    <citation type="submission" date="2021-04" db="EMBL/GenBank/DDBJ databases">
        <title>First draft genome resource for Brassicaceae pathogens Fusarium oxysporum f. sp. raphani and Fusarium oxysporum f. sp. rapae.</title>
        <authorList>
            <person name="Asai S."/>
        </authorList>
    </citation>
    <scope>NUCLEOTIDE SEQUENCE</scope>
    <source>
        <strain evidence="2">Tf1208</strain>
    </source>
</reference>
<evidence type="ECO:0000313" key="3">
    <source>
        <dbReference type="Proteomes" id="UP000694050"/>
    </source>
</evidence>